<evidence type="ECO:0000256" key="1">
    <source>
        <dbReference type="ARBA" id="ARBA00007119"/>
    </source>
</evidence>
<comment type="similarity">
    <text evidence="1">Belongs to the indoleamine 2,3-dioxygenase family.</text>
</comment>
<evidence type="ECO:0000256" key="3">
    <source>
        <dbReference type="ARBA" id="ARBA00023004"/>
    </source>
</evidence>
<organism evidence="4">
    <name type="scientific">Platynereis dumerilii</name>
    <name type="common">Dumeril's clam worm</name>
    <dbReference type="NCBI Taxonomy" id="6359"/>
    <lineage>
        <taxon>Eukaryota</taxon>
        <taxon>Metazoa</taxon>
        <taxon>Spiralia</taxon>
        <taxon>Lophotrochozoa</taxon>
        <taxon>Annelida</taxon>
        <taxon>Polychaeta</taxon>
        <taxon>Errantia</taxon>
        <taxon>Phyllodocida</taxon>
        <taxon>Nereididae</taxon>
        <taxon>Platynereis</taxon>
    </lineage>
</organism>
<dbReference type="AlphaFoldDB" id="A4VB23"/>
<dbReference type="EMBL" id="AM697706">
    <property type="protein sequence ID" value="CAM91794.1"/>
    <property type="molecule type" value="mRNA"/>
</dbReference>
<feature type="non-terminal residue" evidence="4">
    <location>
        <position position="1"/>
    </location>
</feature>
<proteinExistence type="evidence at transcript level"/>
<evidence type="ECO:0000256" key="2">
    <source>
        <dbReference type="ARBA" id="ARBA00022723"/>
    </source>
</evidence>
<accession>A4VB23</accession>
<dbReference type="InterPro" id="IPR000898">
    <property type="entry name" value="Indolamine_dOase"/>
</dbReference>
<dbReference type="GO" id="GO:0046872">
    <property type="term" value="F:metal ion binding"/>
    <property type="evidence" value="ECO:0007669"/>
    <property type="project" value="UniProtKB-KW"/>
</dbReference>
<reference evidence="4" key="1">
    <citation type="submission" date="2007-04" db="EMBL/GenBank/DDBJ databases">
        <title>Analysis of the immune-related transcriptome of an bilaterian model, the marine annelid Platynereis dumerilii.</title>
        <authorList>
            <person name="Altincicek B."/>
            <person name="Vilcinskas A."/>
        </authorList>
    </citation>
    <scope>NUCLEOTIDE SEQUENCE</scope>
    <source>
        <strain evidence="4">Hauenschild</strain>
        <tissue evidence="4">Whole animal</tissue>
    </source>
</reference>
<keyword evidence="3" id="KW-0408">Iron</keyword>
<dbReference type="InterPro" id="IPR037217">
    <property type="entry name" value="Trp/Indoleamine_2_3_dOase-like"/>
</dbReference>
<name>A4VB23_PLADU</name>
<feature type="non-terminal residue" evidence="4">
    <location>
        <position position="262"/>
    </location>
</feature>
<dbReference type="GO" id="GO:0020037">
    <property type="term" value="F:heme binding"/>
    <property type="evidence" value="ECO:0007669"/>
    <property type="project" value="InterPro"/>
</dbReference>
<keyword evidence="2" id="KW-0479">Metal-binding</keyword>
<dbReference type="PANTHER" id="PTHR28657:SF11">
    <property type="entry name" value="INDOLEAMINE 2,3-DIOXYGENASE"/>
    <property type="match status" value="1"/>
</dbReference>
<dbReference type="SUPFAM" id="SSF140959">
    <property type="entry name" value="Indolic compounds 2,3-dioxygenase-like"/>
    <property type="match status" value="1"/>
</dbReference>
<dbReference type="PANTHER" id="PTHR28657">
    <property type="entry name" value="INDOLEAMINE 2,3-DIOXYGENASE"/>
    <property type="match status" value="1"/>
</dbReference>
<dbReference type="GO" id="GO:0033754">
    <property type="term" value="F:indoleamine 2,3-dioxygenase activity"/>
    <property type="evidence" value="ECO:0007669"/>
    <property type="project" value="TreeGrafter"/>
</dbReference>
<dbReference type="Gene3D" id="1.20.58.480">
    <property type="match status" value="1"/>
</dbReference>
<dbReference type="GO" id="GO:0019441">
    <property type="term" value="P:L-tryptophan catabolic process to kynurenine"/>
    <property type="evidence" value="ECO:0007669"/>
    <property type="project" value="InterPro"/>
</dbReference>
<dbReference type="GO" id="GO:0005737">
    <property type="term" value="C:cytoplasm"/>
    <property type="evidence" value="ECO:0007669"/>
    <property type="project" value="TreeGrafter"/>
</dbReference>
<protein>
    <submittedName>
        <fullName evidence="4">Uncharacterized protein</fullName>
    </submittedName>
</protein>
<evidence type="ECO:0000313" key="4">
    <source>
        <dbReference type="EMBL" id="CAM91794.1"/>
    </source>
</evidence>
<sequence>EDWPKSFSVYQEIADEMPTKMAEFNDVQKFRAWLRQELDTKVDFGEVMRDLDDHLAHDDSILLGFAAPLSFLANAYRWGTVPSTEVERNRTHLEFPEQLWNPFEKINDFYGLVQRGNTFTLNVGNCIYEDDVPVDMRFCFNADPHIVKSEKNFFLSFLHMERTWKPALQMMADYLTLTESARESHDNAEQLLGQRVQLLKGIRKSLVAVSRVFHNYMKDNGVSVELWADYVQCMPAWNVNGVEGGASGGESMTFHSLDEFLG</sequence>
<dbReference type="GO" id="GO:0034354">
    <property type="term" value="P:'de novo' NAD+ biosynthetic process from L-tryptophan"/>
    <property type="evidence" value="ECO:0007669"/>
    <property type="project" value="TreeGrafter"/>
</dbReference>